<dbReference type="PANTHER" id="PTHR42852:SF6">
    <property type="entry name" value="THIOL:DISULFIDE INTERCHANGE PROTEIN DSBE"/>
    <property type="match status" value="1"/>
</dbReference>
<keyword evidence="2" id="KW-0201">Cytochrome c-type biogenesis</keyword>
<dbReference type="Gene3D" id="3.40.30.10">
    <property type="entry name" value="Glutaredoxin"/>
    <property type="match status" value="1"/>
</dbReference>
<protein>
    <submittedName>
        <fullName evidence="5">Cytochrome c biogenesis protein tlpA</fullName>
    </submittedName>
</protein>
<dbReference type="AlphaFoldDB" id="A0A2X2JK84"/>
<reference evidence="5 6" key="1">
    <citation type="submission" date="2018-06" db="EMBL/GenBank/DDBJ databases">
        <authorList>
            <consortium name="Pathogen Informatics"/>
            <person name="Doyle S."/>
        </authorList>
    </citation>
    <scope>NUCLEOTIDE SEQUENCE [LARGE SCALE GENOMIC DNA]</scope>
    <source>
        <strain evidence="5 6">NCTC11343</strain>
    </source>
</reference>
<dbReference type="GeneID" id="97180218"/>
<dbReference type="InterPro" id="IPR013766">
    <property type="entry name" value="Thioredoxin_domain"/>
</dbReference>
<keyword evidence="4" id="KW-0676">Redox-active center</keyword>
<dbReference type="PROSITE" id="PS51352">
    <property type="entry name" value="THIOREDOXIN_2"/>
    <property type="match status" value="1"/>
</dbReference>
<dbReference type="InterPro" id="IPR050553">
    <property type="entry name" value="Thioredoxin_ResA/DsbE_sf"/>
</dbReference>
<comment type="subcellular location">
    <subcellularLocation>
        <location evidence="1">Cell envelope</location>
    </subcellularLocation>
</comment>
<dbReference type="Pfam" id="PF00578">
    <property type="entry name" value="AhpC-TSA"/>
    <property type="match status" value="1"/>
</dbReference>
<name>A0A2X2JK84_SPHMU</name>
<dbReference type="CDD" id="cd02966">
    <property type="entry name" value="TlpA_like_family"/>
    <property type="match status" value="1"/>
</dbReference>
<evidence type="ECO:0000313" key="5">
    <source>
        <dbReference type="EMBL" id="SPZ94617.1"/>
    </source>
</evidence>
<dbReference type="GO" id="GO:0030313">
    <property type="term" value="C:cell envelope"/>
    <property type="evidence" value="ECO:0007669"/>
    <property type="project" value="UniProtKB-SubCell"/>
</dbReference>
<gene>
    <name evidence="5" type="primary">tlpA_4</name>
    <name evidence="5" type="ORF">NCTC11343_05427</name>
</gene>
<organism evidence="5 6">
    <name type="scientific">Sphingobacterium multivorum</name>
    <dbReference type="NCBI Taxonomy" id="28454"/>
    <lineage>
        <taxon>Bacteria</taxon>
        <taxon>Pseudomonadati</taxon>
        <taxon>Bacteroidota</taxon>
        <taxon>Sphingobacteriia</taxon>
        <taxon>Sphingobacteriales</taxon>
        <taxon>Sphingobacteriaceae</taxon>
        <taxon>Sphingobacterium</taxon>
    </lineage>
</organism>
<accession>A0A2X2JK84</accession>
<evidence type="ECO:0000256" key="1">
    <source>
        <dbReference type="ARBA" id="ARBA00004196"/>
    </source>
</evidence>
<evidence type="ECO:0000256" key="4">
    <source>
        <dbReference type="ARBA" id="ARBA00023284"/>
    </source>
</evidence>
<dbReference type="Proteomes" id="UP000251241">
    <property type="component" value="Unassembled WGS sequence"/>
</dbReference>
<evidence type="ECO:0000256" key="2">
    <source>
        <dbReference type="ARBA" id="ARBA00022748"/>
    </source>
</evidence>
<evidence type="ECO:0000313" key="6">
    <source>
        <dbReference type="Proteomes" id="UP000251241"/>
    </source>
</evidence>
<sequence>MIKTSKSFSALLDKVVNIPVIQITLLVILFILVFQSYLTCFLKALKNTTMLFTCIAVFHMFSLSAQTPRKDSGAYGPTPLQIGDTIPESLWSTPLQVVNHSDGKKVISLNDYRGKLIILDFWATWCSPCVAALPKLQKLQADFSDQIAIVPITFQKEHIVNTFIKRNEIGKKLNFSLVTGDTLLSTVFPHQLFSHLVWIDKKGILRATTWSEYANAANISMVLEGKVLNWTMKNDMLQFNKDMPLLTSTENGAPVPSKIYYTMFSGHLNGVNPTVGTSRDSIAKSVRKYFINIRLVNLCVIAWGKSIPELSAKQYVYPTAKKSMYVRPEAVYSEDWNRENTYCYEAVMPEHTSSADFNDMLAQDLKRYFGIAGYLNRTNMQCLVIRSTKTVRNRIKVGIKLSDLIWNFNNTIFSVPLIVDETNDPTKLVSSSIMQCKDLITLRTSLEAEGYACTLEDREIETFTIHKIR</sequence>
<dbReference type="RefSeq" id="WP_112376315.1">
    <property type="nucleotide sequence ID" value="NZ_CP069793.1"/>
</dbReference>
<dbReference type="PANTHER" id="PTHR42852">
    <property type="entry name" value="THIOL:DISULFIDE INTERCHANGE PROTEIN DSBE"/>
    <property type="match status" value="1"/>
</dbReference>
<dbReference type="GO" id="GO:0016491">
    <property type="term" value="F:oxidoreductase activity"/>
    <property type="evidence" value="ECO:0007669"/>
    <property type="project" value="InterPro"/>
</dbReference>
<evidence type="ECO:0000256" key="3">
    <source>
        <dbReference type="ARBA" id="ARBA00023157"/>
    </source>
</evidence>
<dbReference type="EMBL" id="UAUU01000011">
    <property type="protein sequence ID" value="SPZ94617.1"/>
    <property type="molecule type" value="Genomic_DNA"/>
</dbReference>
<dbReference type="GO" id="GO:0016209">
    <property type="term" value="F:antioxidant activity"/>
    <property type="evidence" value="ECO:0007669"/>
    <property type="project" value="InterPro"/>
</dbReference>
<dbReference type="SUPFAM" id="SSF52833">
    <property type="entry name" value="Thioredoxin-like"/>
    <property type="match status" value="1"/>
</dbReference>
<proteinExistence type="predicted"/>
<dbReference type="GO" id="GO:0017004">
    <property type="term" value="P:cytochrome complex assembly"/>
    <property type="evidence" value="ECO:0007669"/>
    <property type="project" value="UniProtKB-KW"/>
</dbReference>
<dbReference type="InterPro" id="IPR000866">
    <property type="entry name" value="AhpC/TSA"/>
</dbReference>
<dbReference type="InterPro" id="IPR036249">
    <property type="entry name" value="Thioredoxin-like_sf"/>
</dbReference>
<keyword evidence="3" id="KW-1015">Disulfide bond</keyword>